<comment type="caution">
    <text evidence="1">The sequence shown here is derived from an EMBL/GenBank/DDBJ whole genome shotgun (WGS) entry which is preliminary data.</text>
</comment>
<dbReference type="InterPro" id="IPR022260">
    <property type="entry name" value="Integr_conj_element_PilL"/>
</dbReference>
<dbReference type="Proteomes" id="UP000445000">
    <property type="component" value="Unassembled WGS sequence"/>
</dbReference>
<dbReference type="EMBL" id="BLJN01000001">
    <property type="protein sequence ID" value="GFE79171.1"/>
    <property type="molecule type" value="Genomic_DNA"/>
</dbReference>
<keyword evidence="2" id="KW-1185">Reference proteome</keyword>
<dbReference type="NCBIfam" id="TIGR03748">
    <property type="entry name" value="conj_PilL"/>
    <property type="match status" value="1"/>
</dbReference>
<name>A0A829Y842_9GAMM</name>
<evidence type="ECO:0000313" key="1">
    <source>
        <dbReference type="EMBL" id="GFE79171.1"/>
    </source>
</evidence>
<protein>
    <submittedName>
        <fullName evidence="1">Uncharacterized protein</fullName>
    </submittedName>
</protein>
<organism evidence="1 2">
    <name type="scientific">Steroidobacter agaridevorans</name>
    <dbReference type="NCBI Taxonomy" id="2695856"/>
    <lineage>
        <taxon>Bacteria</taxon>
        <taxon>Pseudomonadati</taxon>
        <taxon>Pseudomonadota</taxon>
        <taxon>Gammaproteobacteria</taxon>
        <taxon>Steroidobacterales</taxon>
        <taxon>Steroidobacteraceae</taxon>
        <taxon>Steroidobacter</taxon>
    </lineage>
</organism>
<sequence length="107" mass="11582">MQQIMDITFPAAVIHSVTDALRYLLLHSGYRMSEDCEAAHAFDGLAFPATHAYLGPLTLRNALQVLVGPGWQLDEDNASRTVCFARRDAAQPAAGTVRGDATEHGND</sequence>
<proteinExistence type="predicted"/>
<accession>A0A829Y842</accession>
<dbReference type="AlphaFoldDB" id="A0A829Y842"/>
<evidence type="ECO:0000313" key="2">
    <source>
        <dbReference type="Proteomes" id="UP000445000"/>
    </source>
</evidence>
<gene>
    <name evidence="1" type="ORF">GCM10011487_11710</name>
</gene>
<reference evidence="2" key="1">
    <citation type="submission" date="2020-01" db="EMBL/GenBank/DDBJ databases">
        <title>'Steroidobacter agaridevorans' sp. nov., agar-degrading bacteria isolated from rhizosphere soils.</title>
        <authorList>
            <person name="Ikenaga M."/>
            <person name="Kataoka M."/>
            <person name="Murouchi A."/>
            <person name="Katsuragi S."/>
            <person name="Sakai M."/>
        </authorList>
    </citation>
    <scope>NUCLEOTIDE SEQUENCE [LARGE SCALE GENOMIC DNA]</scope>
    <source>
        <strain evidence="2">YU21-B</strain>
    </source>
</reference>